<feature type="compositionally biased region" description="Gly residues" evidence="1">
    <location>
        <begin position="290"/>
        <end position="305"/>
    </location>
</feature>
<keyword evidence="2" id="KW-0732">Signal</keyword>
<evidence type="ECO:0000313" key="6">
    <source>
        <dbReference type="Proteomes" id="UP000886819"/>
    </source>
</evidence>
<evidence type="ECO:0000256" key="2">
    <source>
        <dbReference type="SAM" id="SignalP"/>
    </source>
</evidence>
<feature type="signal peptide" evidence="2">
    <location>
        <begin position="1"/>
        <end position="29"/>
    </location>
</feature>
<feature type="compositionally biased region" description="Low complexity" evidence="1">
    <location>
        <begin position="250"/>
        <end position="289"/>
    </location>
</feature>
<gene>
    <name evidence="5" type="ORF">IAA66_05685</name>
</gene>
<evidence type="ECO:0000313" key="5">
    <source>
        <dbReference type="EMBL" id="HIQ63063.1"/>
    </source>
</evidence>
<dbReference type="InterPro" id="IPR025711">
    <property type="entry name" value="PepSY"/>
</dbReference>
<dbReference type="PROSITE" id="PS51257">
    <property type="entry name" value="PROKAR_LIPOPROTEIN"/>
    <property type="match status" value="1"/>
</dbReference>
<dbReference type="Pfam" id="PF03413">
    <property type="entry name" value="PepSY"/>
    <property type="match status" value="1"/>
</dbReference>
<sequence length="305" mass="32240">MKSGKHVLASVTALAVLVSALLVGCAALAQDNAASQAVGSLVLSALPEICIAYNGDGRVVALTGQNEDGIAIVEAYPDYIGKDCREVTNDIIVEMYKAGGFADDLDGNKRDIVLRVESGSSLPGDDFLQGVRDAAQNAVNNLGLSSGVVAIGSDDYDAAYARDGEPSPYITLEKAREIALAWANVRAEDAVFEEREFDHDDGVPVFELEFIANGNKYEYDIHAITGKVLQAEQEVSGLSDDYGDTDYGPYSDGVTDYGDTDYGPYSDGVTDYGNTNYGNSDYGSSNYGGSDYGGSDYGGDSGYDD</sequence>
<organism evidence="5 6">
    <name type="scientific">Candidatus Avichristensenella intestinipullorum</name>
    <dbReference type="NCBI Taxonomy" id="2840693"/>
    <lineage>
        <taxon>Bacteria</taxon>
        <taxon>Bacillati</taxon>
        <taxon>Bacillota</taxon>
        <taxon>Clostridia</taxon>
        <taxon>Candidatus Avichristensenella</taxon>
    </lineage>
</organism>
<feature type="domain" description="Anti-sigma factor RsgI-like middle" evidence="4">
    <location>
        <begin position="47"/>
        <end position="140"/>
    </location>
</feature>
<reference evidence="5" key="2">
    <citation type="journal article" date="2021" name="PeerJ">
        <title>Extensive microbial diversity within the chicken gut microbiome revealed by metagenomics and culture.</title>
        <authorList>
            <person name="Gilroy R."/>
            <person name="Ravi A."/>
            <person name="Getino M."/>
            <person name="Pursley I."/>
            <person name="Horton D.L."/>
            <person name="Alikhan N.F."/>
            <person name="Baker D."/>
            <person name="Gharbi K."/>
            <person name="Hall N."/>
            <person name="Watson M."/>
            <person name="Adriaenssens E.M."/>
            <person name="Foster-Nyarko E."/>
            <person name="Jarju S."/>
            <person name="Secka A."/>
            <person name="Antonio M."/>
            <person name="Oren A."/>
            <person name="Chaudhuri R.R."/>
            <person name="La Ragione R."/>
            <person name="Hildebrand F."/>
            <person name="Pallen M.J."/>
        </authorList>
    </citation>
    <scope>NUCLEOTIDE SEQUENCE</scope>
    <source>
        <strain evidence="5">ChiHile30-977</strain>
    </source>
</reference>
<dbReference type="Gene3D" id="3.10.450.40">
    <property type="match status" value="1"/>
</dbReference>
<feature type="domain" description="PepSY" evidence="3">
    <location>
        <begin position="170"/>
        <end position="229"/>
    </location>
</feature>
<protein>
    <submittedName>
        <fullName evidence="5">PepSY domain-containing protein</fullName>
    </submittedName>
</protein>
<evidence type="ECO:0000256" key="1">
    <source>
        <dbReference type="SAM" id="MobiDB-lite"/>
    </source>
</evidence>
<proteinExistence type="predicted"/>
<dbReference type="EMBL" id="DVFI01000087">
    <property type="protein sequence ID" value="HIQ63063.1"/>
    <property type="molecule type" value="Genomic_DNA"/>
</dbReference>
<accession>A0A9D1CJ63</accession>
<feature type="chain" id="PRO_5038952181" evidence="2">
    <location>
        <begin position="30"/>
        <end position="305"/>
    </location>
</feature>
<evidence type="ECO:0000259" key="4">
    <source>
        <dbReference type="Pfam" id="PF23750"/>
    </source>
</evidence>
<dbReference type="Pfam" id="PF23750">
    <property type="entry name" value="RsgI_M"/>
    <property type="match status" value="1"/>
</dbReference>
<name>A0A9D1CJ63_9FIRM</name>
<dbReference type="InterPro" id="IPR055431">
    <property type="entry name" value="RsgI_M"/>
</dbReference>
<dbReference type="AlphaFoldDB" id="A0A9D1CJ63"/>
<feature type="region of interest" description="Disordered" evidence="1">
    <location>
        <begin position="239"/>
        <end position="305"/>
    </location>
</feature>
<comment type="caution">
    <text evidence="5">The sequence shown here is derived from an EMBL/GenBank/DDBJ whole genome shotgun (WGS) entry which is preliminary data.</text>
</comment>
<reference evidence="5" key="1">
    <citation type="submission" date="2020-10" db="EMBL/GenBank/DDBJ databases">
        <authorList>
            <person name="Gilroy R."/>
        </authorList>
    </citation>
    <scope>NUCLEOTIDE SEQUENCE</scope>
    <source>
        <strain evidence="5">ChiHile30-977</strain>
    </source>
</reference>
<evidence type="ECO:0000259" key="3">
    <source>
        <dbReference type="Pfam" id="PF03413"/>
    </source>
</evidence>
<dbReference type="Proteomes" id="UP000886819">
    <property type="component" value="Unassembled WGS sequence"/>
</dbReference>